<keyword evidence="1" id="KW-0472">Membrane</keyword>
<accession>A0ABR8XMA0</accession>
<comment type="caution">
    <text evidence="2">The sequence shown here is derived from an EMBL/GenBank/DDBJ whole genome shotgun (WGS) entry which is preliminary data.</text>
</comment>
<evidence type="ECO:0000313" key="3">
    <source>
        <dbReference type="Proteomes" id="UP000600565"/>
    </source>
</evidence>
<name>A0ABR8XMA0_9BACL</name>
<keyword evidence="3" id="KW-1185">Reference proteome</keyword>
<dbReference type="RefSeq" id="WP_191703641.1">
    <property type="nucleotide sequence ID" value="NZ_JACSPW010000006.1"/>
</dbReference>
<evidence type="ECO:0000313" key="2">
    <source>
        <dbReference type="EMBL" id="MBD8033065.1"/>
    </source>
</evidence>
<gene>
    <name evidence="2" type="ORF">H9632_08295</name>
</gene>
<evidence type="ECO:0000256" key="1">
    <source>
        <dbReference type="SAM" id="Phobius"/>
    </source>
</evidence>
<dbReference type="Proteomes" id="UP000600565">
    <property type="component" value="Unassembled WGS sequence"/>
</dbReference>
<feature type="transmembrane region" description="Helical" evidence="1">
    <location>
        <begin position="82"/>
        <end position="100"/>
    </location>
</feature>
<protein>
    <submittedName>
        <fullName evidence="2">Uncharacterized protein</fullName>
    </submittedName>
</protein>
<reference evidence="2 3" key="1">
    <citation type="submission" date="2020-08" db="EMBL/GenBank/DDBJ databases">
        <title>A Genomic Blueprint of the Chicken Gut Microbiome.</title>
        <authorList>
            <person name="Gilroy R."/>
            <person name="Ravi A."/>
            <person name="Getino M."/>
            <person name="Pursley I."/>
            <person name="Horton D.L."/>
            <person name="Alikhan N.-F."/>
            <person name="Baker D."/>
            <person name="Gharbi K."/>
            <person name="Hall N."/>
            <person name="Watson M."/>
            <person name="Adriaenssens E.M."/>
            <person name="Foster-Nyarko E."/>
            <person name="Jarju S."/>
            <person name="Secka A."/>
            <person name="Antonio M."/>
            <person name="Oren A."/>
            <person name="Chaudhuri R."/>
            <person name="La Ragione R.M."/>
            <person name="Hildebrand F."/>
            <person name="Pallen M.J."/>
        </authorList>
    </citation>
    <scope>NUCLEOTIDE SEQUENCE [LARGE SCALE GENOMIC DNA]</scope>
    <source>
        <strain evidence="2 3">Sa1YVA6</strain>
    </source>
</reference>
<feature type="transmembrane region" description="Helical" evidence="1">
    <location>
        <begin position="6"/>
        <end position="25"/>
    </location>
</feature>
<keyword evidence="1" id="KW-0812">Transmembrane</keyword>
<sequence>MRHILFIFLSLSTIVSFYFLLDFLTTTSIIKLFLFTLIGVLGFLIQKRVYHFFVLEFKFIYKESEIQLPKALKIVRDTGMDLAFILILAAFGVNPILDIIEAKKPSFSINFFYIELAMTSVVSVLLPLFLYCYYYIWQHMHDN</sequence>
<dbReference type="EMBL" id="JACSPW010000006">
    <property type="protein sequence ID" value="MBD8033065.1"/>
    <property type="molecule type" value="Genomic_DNA"/>
</dbReference>
<feature type="transmembrane region" description="Helical" evidence="1">
    <location>
        <begin position="112"/>
        <end position="136"/>
    </location>
</feature>
<keyword evidence="1" id="KW-1133">Transmembrane helix</keyword>
<proteinExistence type="predicted"/>
<organism evidence="2 3">
    <name type="scientific">Solibacillus merdavium</name>
    <dbReference type="NCBI Taxonomy" id="2762218"/>
    <lineage>
        <taxon>Bacteria</taxon>
        <taxon>Bacillati</taxon>
        <taxon>Bacillota</taxon>
        <taxon>Bacilli</taxon>
        <taxon>Bacillales</taxon>
        <taxon>Caryophanaceae</taxon>
        <taxon>Solibacillus</taxon>
    </lineage>
</organism>
<feature type="transmembrane region" description="Helical" evidence="1">
    <location>
        <begin position="32"/>
        <end position="50"/>
    </location>
</feature>